<name>A0A7M1RVQ1_9CAUD</name>
<evidence type="ECO:0000313" key="2">
    <source>
        <dbReference type="Proteomes" id="UP000594063"/>
    </source>
</evidence>
<reference evidence="1 2" key="1">
    <citation type="submission" date="2020-07" db="EMBL/GenBank/DDBJ databases">
        <title>Taxonomic proposal: Crassvirales, a new order of highly abundant and diverse bacterial viruses.</title>
        <authorList>
            <person name="Shkoporov A.N."/>
            <person name="Stockdale S.R."/>
            <person name="Guerin E."/>
            <person name="Ross R.P."/>
            <person name="Hill C."/>
        </authorList>
    </citation>
    <scope>NUCLEOTIDE SEQUENCE [LARGE SCALE GENOMIC DNA]</scope>
</reference>
<accession>A0A7M1RVQ1</accession>
<organism evidence="1 2">
    <name type="scientific">uncultured phage cr1_1</name>
    <dbReference type="NCBI Taxonomy" id="2772064"/>
    <lineage>
        <taxon>Viruses</taxon>
        <taxon>Duplodnaviria</taxon>
        <taxon>Heunggongvirae</taxon>
        <taxon>Uroviricota</taxon>
        <taxon>Caudoviricetes</taxon>
        <taxon>Crassvirales</taxon>
        <taxon>Suoliviridae</taxon>
        <taxon>Boorivirinae</taxon>
        <taxon>Culoivirus</taxon>
        <taxon>Culoivirus americanus</taxon>
    </lineage>
</organism>
<dbReference type="RefSeq" id="YP_010110653.1">
    <property type="nucleotide sequence ID" value="NC_055873.1"/>
</dbReference>
<evidence type="ECO:0000313" key="1">
    <source>
        <dbReference type="EMBL" id="QOR58495.1"/>
    </source>
</evidence>
<keyword evidence="2" id="KW-1185">Reference proteome</keyword>
<dbReference type="GeneID" id="65128969"/>
<dbReference type="KEGG" id="vg:65128969"/>
<proteinExistence type="predicted"/>
<sequence length="80" mass="9134">MKAERGSLIQQLIGRKVTIISHNLVGTIIYIDIAKHSRSVNILLRVKRLDKRSYKSIIEDKEISLSLTSLLKDVRLHALI</sequence>
<dbReference type="EMBL" id="MT774380">
    <property type="protein sequence ID" value="QOR58495.1"/>
    <property type="molecule type" value="Genomic_DNA"/>
</dbReference>
<protein>
    <submittedName>
        <fullName evidence="1">Uncharacterized protein</fullName>
    </submittedName>
</protein>
<dbReference type="Proteomes" id="UP000594063">
    <property type="component" value="Segment"/>
</dbReference>